<feature type="region of interest" description="Disordered" evidence="1">
    <location>
        <begin position="51"/>
        <end position="74"/>
    </location>
</feature>
<gene>
    <name evidence="2" type="ORF">GPUH_LOCUS9583</name>
</gene>
<dbReference type="EMBL" id="UYRT01031946">
    <property type="protein sequence ID" value="VDK74185.1"/>
    <property type="molecule type" value="Genomic_DNA"/>
</dbReference>
<dbReference type="Proteomes" id="UP000271098">
    <property type="component" value="Unassembled WGS sequence"/>
</dbReference>
<organism evidence="2 3">
    <name type="scientific">Gongylonema pulchrum</name>
    <dbReference type="NCBI Taxonomy" id="637853"/>
    <lineage>
        <taxon>Eukaryota</taxon>
        <taxon>Metazoa</taxon>
        <taxon>Ecdysozoa</taxon>
        <taxon>Nematoda</taxon>
        <taxon>Chromadorea</taxon>
        <taxon>Rhabditida</taxon>
        <taxon>Spirurina</taxon>
        <taxon>Spiruromorpha</taxon>
        <taxon>Spiruroidea</taxon>
        <taxon>Gongylonematidae</taxon>
        <taxon>Gongylonema</taxon>
    </lineage>
</organism>
<name>A0A3P6T1B1_9BILA</name>
<sequence length="137" mass="15021">MPAAQPYVFDIAEPDIRVAPSKLGSFADGNTPHDKNLPNRDAEMAQNIRDGRVMKNEEPQVPENHDGDAKSDDSIPTLKLQYEYHNPFQIETLLKVPGVQQVAVVQSNARISENGPMRGQASNDGLLSNSVFIPKAV</sequence>
<proteinExistence type="predicted"/>
<dbReference type="AlphaFoldDB" id="A0A3P6T1B1"/>
<feature type="compositionally biased region" description="Basic and acidic residues" evidence="1">
    <location>
        <begin position="51"/>
        <end position="73"/>
    </location>
</feature>
<feature type="compositionally biased region" description="Basic and acidic residues" evidence="1">
    <location>
        <begin position="31"/>
        <end position="41"/>
    </location>
</feature>
<keyword evidence="3" id="KW-1185">Reference proteome</keyword>
<evidence type="ECO:0000256" key="1">
    <source>
        <dbReference type="SAM" id="MobiDB-lite"/>
    </source>
</evidence>
<protein>
    <submittedName>
        <fullName evidence="2">Uncharacterized protein</fullName>
    </submittedName>
</protein>
<evidence type="ECO:0000313" key="2">
    <source>
        <dbReference type="EMBL" id="VDK74185.1"/>
    </source>
</evidence>
<feature type="region of interest" description="Disordered" evidence="1">
    <location>
        <begin position="22"/>
        <end position="41"/>
    </location>
</feature>
<reference evidence="2 3" key="1">
    <citation type="submission" date="2018-11" db="EMBL/GenBank/DDBJ databases">
        <authorList>
            <consortium name="Pathogen Informatics"/>
        </authorList>
    </citation>
    <scope>NUCLEOTIDE SEQUENCE [LARGE SCALE GENOMIC DNA]</scope>
</reference>
<evidence type="ECO:0000313" key="3">
    <source>
        <dbReference type="Proteomes" id="UP000271098"/>
    </source>
</evidence>
<dbReference type="OrthoDB" id="5864063at2759"/>
<accession>A0A3P6T1B1</accession>